<keyword evidence="3" id="KW-0689">Ribosomal protein</keyword>
<dbReference type="GO" id="GO:0003735">
    <property type="term" value="F:structural constituent of ribosome"/>
    <property type="evidence" value="ECO:0007669"/>
    <property type="project" value="InterPro"/>
</dbReference>
<feature type="region of interest" description="Disordered" evidence="7">
    <location>
        <begin position="1"/>
        <end position="105"/>
    </location>
</feature>
<reference evidence="9" key="1">
    <citation type="submission" date="2018-05" db="EMBL/GenBank/DDBJ databases">
        <title>Draft genome sequence of Stemphylium lycopersici strain CIDEFI 213.</title>
        <authorList>
            <person name="Medina R."/>
            <person name="Franco M.E.E."/>
            <person name="Lucentini C.G."/>
            <person name="Saparrat M.C.N."/>
            <person name="Balatti P.A."/>
        </authorList>
    </citation>
    <scope>NUCLEOTIDE SEQUENCE [LARGE SCALE GENOMIC DNA]</scope>
    <source>
        <strain evidence="9">CIDEFI 213</strain>
    </source>
</reference>
<evidence type="ECO:0000256" key="4">
    <source>
        <dbReference type="ARBA" id="ARBA00023128"/>
    </source>
</evidence>
<evidence type="ECO:0000256" key="3">
    <source>
        <dbReference type="ARBA" id="ARBA00022980"/>
    </source>
</evidence>
<comment type="subcellular location">
    <subcellularLocation>
        <location evidence="1">Mitochondrion</location>
    </subcellularLocation>
</comment>
<dbReference type="GO" id="GO:0005762">
    <property type="term" value="C:mitochondrial large ribosomal subunit"/>
    <property type="evidence" value="ECO:0007669"/>
    <property type="project" value="TreeGrafter"/>
</dbReference>
<dbReference type="STRING" id="183478.A0A364N7J5"/>
<dbReference type="InterPro" id="IPR007740">
    <property type="entry name" value="Ribosomal_mL49"/>
</dbReference>
<name>A0A364N7J5_STELY</name>
<dbReference type="Proteomes" id="UP000249619">
    <property type="component" value="Unassembled WGS sequence"/>
</dbReference>
<dbReference type="Pfam" id="PF05046">
    <property type="entry name" value="Img2"/>
    <property type="match status" value="1"/>
</dbReference>
<evidence type="ECO:0000256" key="2">
    <source>
        <dbReference type="ARBA" id="ARBA00005677"/>
    </source>
</evidence>
<proteinExistence type="inferred from homology"/>
<gene>
    <name evidence="8" type="ORF">DDE83_003419</name>
</gene>
<feature type="compositionally biased region" description="Basic residues" evidence="7">
    <location>
        <begin position="34"/>
        <end position="46"/>
    </location>
</feature>
<accession>A0A364N7J5</accession>
<keyword evidence="4" id="KW-0496">Mitochondrion</keyword>
<evidence type="ECO:0000256" key="1">
    <source>
        <dbReference type="ARBA" id="ARBA00004173"/>
    </source>
</evidence>
<dbReference type="AlphaFoldDB" id="A0A364N7J5"/>
<sequence length="180" mass="19793">MPSPFANPLSLQTLPRSTHHRPKKPSAPPTSQPQKKKPALPSKHPRPASQATPTKADDVAPAPTAAPRDAANTTSTLKQKPPKKPKTPLAPKITLPPPKYHVSRSATNNLPIYTDYKRGGNLHQTTIRRITGDASALRDELRVFLNRKNEDVKVNSLTNQVVIKGHFKGEIDAFLKERGF</sequence>
<evidence type="ECO:0000313" key="9">
    <source>
        <dbReference type="Proteomes" id="UP000249619"/>
    </source>
</evidence>
<dbReference type="Gene3D" id="3.30.780.10">
    <property type="entry name" value="SUI1-like domain"/>
    <property type="match status" value="1"/>
</dbReference>
<evidence type="ECO:0000256" key="7">
    <source>
        <dbReference type="SAM" id="MobiDB-lite"/>
    </source>
</evidence>
<evidence type="ECO:0000256" key="6">
    <source>
        <dbReference type="ARBA" id="ARBA00035191"/>
    </source>
</evidence>
<comment type="caution">
    <text evidence="8">The sequence shown here is derived from an EMBL/GenBank/DDBJ whole genome shotgun (WGS) entry which is preliminary data.</text>
</comment>
<comment type="similarity">
    <text evidence="2">Belongs to the mitochondrion-specific ribosomal protein mL49 family.</text>
</comment>
<dbReference type="GO" id="GO:0006412">
    <property type="term" value="P:translation"/>
    <property type="evidence" value="ECO:0007669"/>
    <property type="project" value="InterPro"/>
</dbReference>
<feature type="compositionally biased region" description="Low complexity" evidence="7">
    <location>
        <begin position="51"/>
        <end position="79"/>
    </location>
</feature>
<dbReference type="EMBL" id="QGDH01000038">
    <property type="protein sequence ID" value="RAR13284.1"/>
    <property type="molecule type" value="Genomic_DNA"/>
</dbReference>
<dbReference type="PANTHER" id="PTHR13477:SF0">
    <property type="entry name" value="LARGE RIBOSOMAL SUBUNIT PROTEIN ML49"/>
    <property type="match status" value="1"/>
</dbReference>
<keyword evidence="9" id="KW-1185">Reference proteome</keyword>
<dbReference type="PANTHER" id="PTHR13477">
    <property type="entry name" value="MITOCHONDRIAL 39S RIBOSOMAL PROTEIN L49"/>
    <property type="match status" value="1"/>
</dbReference>
<protein>
    <recommendedName>
        <fullName evidence="6">Large ribosomal subunit protein mL49</fullName>
    </recommendedName>
</protein>
<organism evidence="8 9">
    <name type="scientific">Stemphylium lycopersici</name>
    <name type="common">Tomato gray leaf spot disease fungus</name>
    <name type="synonym">Thyrospora lycopersici</name>
    <dbReference type="NCBI Taxonomy" id="183478"/>
    <lineage>
        <taxon>Eukaryota</taxon>
        <taxon>Fungi</taxon>
        <taxon>Dikarya</taxon>
        <taxon>Ascomycota</taxon>
        <taxon>Pezizomycotina</taxon>
        <taxon>Dothideomycetes</taxon>
        <taxon>Pleosporomycetidae</taxon>
        <taxon>Pleosporales</taxon>
        <taxon>Pleosporineae</taxon>
        <taxon>Pleosporaceae</taxon>
        <taxon>Stemphylium</taxon>
    </lineage>
</organism>
<keyword evidence="5" id="KW-0687">Ribonucleoprotein</keyword>
<evidence type="ECO:0000313" key="8">
    <source>
        <dbReference type="EMBL" id="RAR13284.1"/>
    </source>
</evidence>
<evidence type="ECO:0000256" key="5">
    <source>
        <dbReference type="ARBA" id="ARBA00023274"/>
    </source>
</evidence>